<protein>
    <recommendedName>
        <fullName evidence="1">Schlafen group 3-like DNA/RNA helicase domain-containing protein</fullName>
    </recommendedName>
</protein>
<dbReference type="Proteomes" id="UP000051015">
    <property type="component" value="Unassembled WGS sequence"/>
</dbReference>
<name>A0A0R2CWM1_9LACO</name>
<dbReference type="STRING" id="1423725.FC19_GL001064"/>
<dbReference type="InterPro" id="IPR018647">
    <property type="entry name" value="SLFN_3-like_DNA/RNA_helicase"/>
</dbReference>
<dbReference type="InterPro" id="IPR027417">
    <property type="entry name" value="P-loop_NTPase"/>
</dbReference>
<dbReference type="SUPFAM" id="SSF52540">
    <property type="entry name" value="P-loop containing nucleoside triphosphate hydrolases"/>
    <property type="match status" value="1"/>
</dbReference>
<proteinExistence type="predicted"/>
<dbReference type="Pfam" id="PF09848">
    <property type="entry name" value="SLFN-g3_helicase"/>
    <property type="match status" value="1"/>
</dbReference>
<dbReference type="OrthoDB" id="1411900at2"/>
<organism evidence="2 3">
    <name type="scientific">Liquorilactobacillus aquaticus DSM 21051</name>
    <dbReference type="NCBI Taxonomy" id="1423725"/>
    <lineage>
        <taxon>Bacteria</taxon>
        <taxon>Bacillati</taxon>
        <taxon>Bacillota</taxon>
        <taxon>Bacilli</taxon>
        <taxon>Lactobacillales</taxon>
        <taxon>Lactobacillaceae</taxon>
        <taxon>Liquorilactobacillus</taxon>
    </lineage>
</organism>
<evidence type="ECO:0000259" key="1">
    <source>
        <dbReference type="Pfam" id="PF09848"/>
    </source>
</evidence>
<comment type="caution">
    <text evidence="2">The sequence shown here is derived from an EMBL/GenBank/DDBJ whole genome shotgun (WGS) entry which is preliminary data.</text>
</comment>
<evidence type="ECO:0000313" key="2">
    <source>
        <dbReference type="EMBL" id="KRM96000.1"/>
    </source>
</evidence>
<reference evidence="2 3" key="1">
    <citation type="journal article" date="2015" name="Genome Announc.">
        <title>Expanding the biotechnology potential of lactobacilli through comparative genomics of 213 strains and associated genera.</title>
        <authorList>
            <person name="Sun Z."/>
            <person name="Harris H.M."/>
            <person name="McCann A."/>
            <person name="Guo C."/>
            <person name="Argimon S."/>
            <person name="Zhang W."/>
            <person name="Yang X."/>
            <person name="Jeffery I.B."/>
            <person name="Cooney J.C."/>
            <person name="Kagawa T.F."/>
            <person name="Liu W."/>
            <person name="Song Y."/>
            <person name="Salvetti E."/>
            <person name="Wrobel A."/>
            <person name="Rasinkangas P."/>
            <person name="Parkhill J."/>
            <person name="Rea M.C."/>
            <person name="O'Sullivan O."/>
            <person name="Ritari J."/>
            <person name="Douillard F.P."/>
            <person name="Paul Ross R."/>
            <person name="Yang R."/>
            <person name="Briner A.E."/>
            <person name="Felis G.E."/>
            <person name="de Vos W.M."/>
            <person name="Barrangou R."/>
            <person name="Klaenhammer T.R."/>
            <person name="Caufield P.W."/>
            <person name="Cui Y."/>
            <person name="Zhang H."/>
            <person name="O'Toole P.W."/>
        </authorList>
    </citation>
    <scope>NUCLEOTIDE SEQUENCE [LARGE SCALE GENOMIC DNA]</scope>
    <source>
        <strain evidence="2 3">DSM 21051</strain>
    </source>
</reference>
<dbReference type="Gene3D" id="3.40.50.300">
    <property type="entry name" value="P-loop containing nucleotide triphosphate hydrolases"/>
    <property type="match status" value="1"/>
</dbReference>
<accession>A0A0R2CWM1</accession>
<feature type="domain" description="Schlafen group 3-like DNA/RNA helicase" evidence="1">
    <location>
        <begin position="216"/>
        <end position="405"/>
    </location>
</feature>
<dbReference type="EMBL" id="AYZD01000017">
    <property type="protein sequence ID" value="KRM96000.1"/>
    <property type="molecule type" value="Genomic_DNA"/>
</dbReference>
<dbReference type="RefSeq" id="WP_157061272.1">
    <property type="nucleotide sequence ID" value="NZ_AYZD01000017.1"/>
</dbReference>
<sequence>MAYFRLIIERKEQRMIPFTLREYVSASDNKKLLTNALIYHQMNPKEIEKKDFRQFSRLVLEELPSYKDIGGWFLGTDLQVLPDFDVLLFLNKFTLNLDLKDEYSCNKHEDISKKFRSQKRMFRILGQKVMNIVFFAKDKKLLKWIDERNAFQEISFPQFVELLCDQVVVQENSIERLSSRNFLISPLKDIQAFLDGKYWLTDEQQKRVESISHHGIFGIQGEAGTGRTLIAYDFIKHVDGTKKILFVFPGELRDAHLKLENKFSTVKFVTAKSCLTIDLDEYDVILIDEAQRLHSNVRITLAVWAKENYKKKTIVFFFDVEQALGPKDAGQLMLNLCQTFEKDGQGILYNLSKNIRSNPIISAFVRNVRSLSKRPAQDITVSDMKDCVDVRYFSKGADAIPWIKDCIHEGYHFFKPTGDNHGYASSDQFVSITSSTNTHGIIGGELDKVVTYLDDCVGYDKYGELVKKGTEYYFVDKESCVNMSRAKEKLALAIIHNPDVYMGITDIVFRQKIVNASD</sequence>
<gene>
    <name evidence="2" type="ORF">FC19_GL001064</name>
</gene>
<dbReference type="PATRIC" id="fig|1423725.3.peg.1096"/>
<evidence type="ECO:0000313" key="3">
    <source>
        <dbReference type="Proteomes" id="UP000051015"/>
    </source>
</evidence>
<keyword evidence="3" id="KW-1185">Reference proteome</keyword>
<dbReference type="AlphaFoldDB" id="A0A0R2CWM1"/>